<feature type="domain" description="HTH cro/C1-type" evidence="8">
    <location>
        <begin position="199"/>
        <end position="219"/>
    </location>
</feature>
<dbReference type="InterPro" id="IPR014209">
    <property type="entry name" value="RNA_pol_sigma-K"/>
</dbReference>
<name>A0A1S6IUG2_9FIRM</name>
<dbReference type="SUPFAM" id="SSF88946">
    <property type="entry name" value="Sigma2 domain of RNA polymerase sigma factors"/>
    <property type="match status" value="1"/>
</dbReference>
<evidence type="ECO:0000256" key="5">
    <source>
        <dbReference type="ARBA" id="ARBA00023125"/>
    </source>
</evidence>
<dbReference type="SUPFAM" id="SSF88659">
    <property type="entry name" value="Sigma3 and sigma4 domains of RNA polymerase sigma factors"/>
    <property type="match status" value="1"/>
</dbReference>
<dbReference type="Pfam" id="PF04542">
    <property type="entry name" value="Sigma70_r2"/>
    <property type="match status" value="1"/>
</dbReference>
<keyword evidence="11" id="KW-1185">Reference proteome</keyword>
<keyword evidence="2" id="KW-0749">Sporulation</keyword>
<evidence type="ECO:0000256" key="4">
    <source>
        <dbReference type="ARBA" id="ARBA00023082"/>
    </source>
</evidence>
<evidence type="ECO:0000313" key="10">
    <source>
        <dbReference type="EMBL" id="AQS58467.1"/>
    </source>
</evidence>
<keyword evidence="5 7" id="KW-0238">DNA-binding</keyword>
<evidence type="ECO:0000256" key="6">
    <source>
        <dbReference type="ARBA" id="ARBA00023163"/>
    </source>
</evidence>
<keyword evidence="3 7" id="KW-0805">Transcription regulation</keyword>
<dbReference type="InterPro" id="IPR036388">
    <property type="entry name" value="WH-like_DNA-bd_sf"/>
</dbReference>
<dbReference type="PROSITE" id="PS50943">
    <property type="entry name" value="HTH_CROC1"/>
    <property type="match status" value="1"/>
</dbReference>
<dbReference type="PROSITE" id="PS00716">
    <property type="entry name" value="SIGMA70_2"/>
    <property type="match status" value="1"/>
</dbReference>
<dbReference type="InterPro" id="IPR014284">
    <property type="entry name" value="RNA_pol_sigma-70_dom"/>
</dbReference>
<dbReference type="EMBL" id="CP019698">
    <property type="protein sequence ID" value="AQS58409.1"/>
    <property type="molecule type" value="Genomic_DNA"/>
</dbReference>
<evidence type="ECO:0000256" key="2">
    <source>
        <dbReference type="ARBA" id="ARBA00022969"/>
    </source>
</evidence>
<keyword evidence="4 7" id="KW-0731">Sigma factor</keyword>
<dbReference type="KEGG" id="dfg:B0537_04830"/>
<dbReference type="GO" id="GO:0030435">
    <property type="term" value="P:sporulation resulting in formation of a cellular spore"/>
    <property type="evidence" value="ECO:0007669"/>
    <property type="project" value="UniProtKB-KW"/>
</dbReference>
<dbReference type="InterPro" id="IPR000943">
    <property type="entry name" value="RNA_pol_sigma70"/>
</dbReference>
<dbReference type="CDD" id="cd06171">
    <property type="entry name" value="Sigma70_r4"/>
    <property type="match status" value="1"/>
</dbReference>
<reference evidence="9" key="2">
    <citation type="submission" date="2017-02" db="EMBL/GenBank/DDBJ databases">
        <authorList>
            <person name="Peterson S.W."/>
        </authorList>
    </citation>
    <scope>NUCLEOTIDE SEQUENCE</scope>
    <source>
        <strain evidence="9">GSS09</strain>
    </source>
</reference>
<dbReference type="PANTHER" id="PTHR30376:SF3">
    <property type="entry name" value="RNA POLYMERASE SIGMA FACTOR RPOH"/>
    <property type="match status" value="1"/>
</dbReference>
<dbReference type="Gene3D" id="1.10.10.10">
    <property type="entry name" value="Winged helix-like DNA-binding domain superfamily/Winged helix DNA-binding domain"/>
    <property type="match status" value="1"/>
</dbReference>
<dbReference type="STRING" id="1833852.B0537_04470"/>
<dbReference type="Proteomes" id="UP000189464">
    <property type="component" value="Chromosome"/>
</dbReference>
<dbReference type="RefSeq" id="WP_077713373.1">
    <property type="nucleotide sequence ID" value="NZ_CP019698.1"/>
</dbReference>
<evidence type="ECO:0000259" key="8">
    <source>
        <dbReference type="PROSITE" id="PS50943"/>
    </source>
</evidence>
<dbReference type="AlphaFoldDB" id="A0A1S6IUG2"/>
<dbReference type="KEGG" id="dfg:B0537_04470"/>
<comment type="function">
    <text evidence="7">Sigma factors are initiation factors that promote the attachment of RNA polymerase to specific initiation sites and are then released.</text>
</comment>
<dbReference type="PRINTS" id="PR00046">
    <property type="entry name" value="SIGMA70FCT"/>
</dbReference>
<organism evidence="9 11">
    <name type="scientific">Desulforamulus ferrireducens</name>
    <dbReference type="NCBI Taxonomy" id="1833852"/>
    <lineage>
        <taxon>Bacteria</taxon>
        <taxon>Bacillati</taxon>
        <taxon>Bacillota</taxon>
        <taxon>Clostridia</taxon>
        <taxon>Eubacteriales</taxon>
        <taxon>Peptococcaceae</taxon>
        <taxon>Desulforamulus</taxon>
    </lineage>
</organism>
<evidence type="ECO:0000256" key="1">
    <source>
        <dbReference type="ARBA" id="ARBA00007788"/>
    </source>
</evidence>
<keyword evidence="6 7" id="KW-0804">Transcription</keyword>
<dbReference type="GO" id="GO:0016987">
    <property type="term" value="F:sigma factor activity"/>
    <property type="evidence" value="ECO:0007669"/>
    <property type="project" value="UniProtKB-KW"/>
</dbReference>
<dbReference type="Gene3D" id="1.20.120.1810">
    <property type="match status" value="1"/>
</dbReference>
<evidence type="ECO:0000313" key="11">
    <source>
        <dbReference type="Proteomes" id="UP000189464"/>
    </source>
</evidence>
<dbReference type="GO" id="GO:0006352">
    <property type="term" value="P:DNA-templated transcription initiation"/>
    <property type="evidence" value="ECO:0007669"/>
    <property type="project" value="InterPro"/>
</dbReference>
<dbReference type="NCBIfam" id="TIGR02846">
    <property type="entry name" value="spore_sigmaK"/>
    <property type="match status" value="1"/>
</dbReference>
<dbReference type="InterPro" id="IPR013324">
    <property type="entry name" value="RNA_pol_sigma_r3/r4-like"/>
</dbReference>
<gene>
    <name evidence="9" type="ORF">B0537_04470</name>
    <name evidence="10" type="ORF">B0537_04830</name>
</gene>
<dbReference type="PROSITE" id="PS00715">
    <property type="entry name" value="SIGMA70_1"/>
    <property type="match status" value="1"/>
</dbReference>
<reference evidence="9 11" key="1">
    <citation type="journal article" date="2016" name="Int. J. Syst. Evol. Microbiol.">
        <title>Desulfotomaculum ferrireducens sp. nov., a moderately thermophilic sulfate-reducing and dissimilatory Fe(III)-reducing bacterium isolated from compost.</title>
        <authorList>
            <person name="Yang G."/>
            <person name="Guo J."/>
            <person name="Zhuang L."/>
            <person name="Yuan Y."/>
            <person name="Zhou S."/>
        </authorList>
    </citation>
    <scope>NUCLEOTIDE SEQUENCE [LARGE SCALE GENOMIC DNA]</scope>
    <source>
        <strain evidence="9 11">GSS09</strain>
    </source>
</reference>
<accession>A0A1S6IUG2</accession>
<dbReference type="EMBL" id="CP019698">
    <property type="protein sequence ID" value="AQS58467.1"/>
    <property type="molecule type" value="Genomic_DNA"/>
</dbReference>
<dbReference type="InterPro" id="IPR013325">
    <property type="entry name" value="RNA_pol_sigma_r2"/>
</dbReference>
<proteinExistence type="inferred from homology"/>
<dbReference type="GO" id="GO:0003677">
    <property type="term" value="F:DNA binding"/>
    <property type="evidence" value="ECO:0007669"/>
    <property type="project" value="UniProtKB-KW"/>
</dbReference>
<dbReference type="InterPro" id="IPR050813">
    <property type="entry name" value="Sigma-70_Factor"/>
</dbReference>
<dbReference type="Pfam" id="PF04545">
    <property type="entry name" value="Sigma70_r4"/>
    <property type="match status" value="1"/>
</dbReference>
<dbReference type="OrthoDB" id="9809557at2"/>
<evidence type="ECO:0000256" key="3">
    <source>
        <dbReference type="ARBA" id="ARBA00023015"/>
    </source>
</evidence>
<protein>
    <recommendedName>
        <fullName evidence="7">RNA polymerase sigma factor</fullName>
    </recommendedName>
</protein>
<dbReference type="InterPro" id="IPR007627">
    <property type="entry name" value="RNA_pol_sigma70_r2"/>
</dbReference>
<evidence type="ECO:0000256" key="7">
    <source>
        <dbReference type="RuleBase" id="RU362124"/>
    </source>
</evidence>
<dbReference type="NCBIfam" id="TIGR02937">
    <property type="entry name" value="sigma70-ECF"/>
    <property type="match status" value="1"/>
</dbReference>
<dbReference type="InterPro" id="IPR001387">
    <property type="entry name" value="Cro/C1-type_HTH"/>
</dbReference>
<dbReference type="InterPro" id="IPR007630">
    <property type="entry name" value="RNA_pol_sigma70_r4"/>
</dbReference>
<evidence type="ECO:0000313" key="9">
    <source>
        <dbReference type="EMBL" id="AQS58409.1"/>
    </source>
</evidence>
<dbReference type="PANTHER" id="PTHR30376">
    <property type="entry name" value="SIGMA FACTOR RPOH HEAT SHOCK RELATED"/>
    <property type="match status" value="1"/>
</dbReference>
<dbReference type="PIRSF" id="PIRSF000770">
    <property type="entry name" value="RNA_pol_sigma-SigE/K"/>
    <property type="match status" value="1"/>
</dbReference>
<dbReference type="NCBIfam" id="NF004471">
    <property type="entry name" value="PRK05803.1"/>
    <property type="match status" value="1"/>
</dbReference>
<comment type="similarity">
    <text evidence="1 7">Belongs to the sigma-70 factor family.</text>
</comment>
<sequence length="235" mass="26309">MLSGLCTAAFLSVVHGVMALVSYIANNTFPQPLNEKEESHYLGMLAKGDEDARNVLTERNLRLVAHIVKKFDSTGEDVDDLISIGTIGLIKAINTFKPDKGTRLATYAARCIENEILMHLRFIKKVKAEVSLYDPIGVDKEGNEISLIDILGTDPEVVADTVEITFEKNRLLEKVRKLSNREKKVLEMRFGLGNSSRKTQREIARALGISRSYVSRIEKRALNKLVKELCMEGCQ</sequence>